<sequence>MEYTIERFQRAVKAFSQPQGSQTQPHEPASLIESNSYYYMRHRDKAKFSTMGQAWTDNDITETYDPIEDSPHSKRKRGSGRRCDNSSRSRKRHQKFSPESPESRIEEEEQQNREAKESYDLEKEFLLSSPFDYNLRSRKKPKKTYVKTVKMNYETDAGGPDLSDTSHSHGACLACQELEIECSLTKDPFYYPCQNCRQDKLECKLDPPALWKRTCEGCKKHREPCSYSSGDYDHSQPCRWCFRHGFDCIVGPAKRQPPCAAGQSQHSHPPTVMQLSQQNMEQPTENLCDASSKHLDVTDLAHGPSEDARPKGLEEHIKMPPESDAESDITLPSKISIITRYTSTPTTNPSWTSEATPSPDSRAFQPPNSLPHSLTVWHEIPTDGSEPCDWCYNFAYGIAGYEPLRPELTGVYHDPCTGQRYTYTDRREPSRMCINCTIDRVAILDCAHSKIEPLPGLPLNKLEVCAAFEELAEASLGLKEGSMHAGKPFPSPGYPWCSICREPASYQCTGPQAMNNNKLSFEGYIPAVRGCCLRLCDYCAHYAKLYRGDLDAVNKRGEEDPNNKIELRADVAFILKRSPGNEFKHLAGVQ</sequence>
<evidence type="ECO:0000313" key="6">
    <source>
        <dbReference type="EMBL" id="KAJ5320785.1"/>
    </source>
</evidence>
<organism evidence="6 7">
    <name type="scientific">Penicillium atrosanguineum</name>
    <dbReference type="NCBI Taxonomy" id="1132637"/>
    <lineage>
        <taxon>Eukaryota</taxon>
        <taxon>Fungi</taxon>
        <taxon>Dikarya</taxon>
        <taxon>Ascomycota</taxon>
        <taxon>Pezizomycotina</taxon>
        <taxon>Eurotiomycetes</taxon>
        <taxon>Eurotiomycetidae</taxon>
        <taxon>Eurotiales</taxon>
        <taxon>Aspergillaceae</taxon>
        <taxon>Penicillium</taxon>
    </lineage>
</organism>
<keyword evidence="3" id="KW-0539">Nucleus</keyword>
<keyword evidence="7" id="KW-1185">Reference proteome</keyword>
<feature type="compositionally biased region" description="Polar residues" evidence="4">
    <location>
        <begin position="262"/>
        <end position="285"/>
    </location>
</feature>
<name>A0A9W9U7F6_9EURO</name>
<evidence type="ECO:0000256" key="3">
    <source>
        <dbReference type="ARBA" id="ARBA00023242"/>
    </source>
</evidence>
<reference evidence="6" key="1">
    <citation type="submission" date="2022-12" db="EMBL/GenBank/DDBJ databases">
        <authorList>
            <person name="Petersen C."/>
        </authorList>
    </citation>
    <scope>NUCLEOTIDE SEQUENCE</scope>
    <source>
        <strain evidence="6">IBT 21472</strain>
    </source>
</reference>
<evidence type="ECO:0000256" key="2">
    <source>
        <dbReference type="ARBA" id="ARBA00023163"/>
    </source>
</evidence>
<feature type="region of interest" description="Disordered" evidence="4">
    <location>
        <begin position="259"/>
        <end position="287"/>
    </location>
</feature>
<reference evidence="6" key="2">
    <citation type="journal article" date="2023" name="IMA Fungus">
        <title>Comparative genomic study of the Penicillium genus elucidates a diverse pangenome and 15 lateral gene transfer events.</title>
        <authorList>
            <person name="Petersen C."/>
            <person name="Sorensen T."/>
            <person name="Nielsen M.R."/>
            <person name="Sondergaard T.E."/>
            <person name="Sorensen J.L."/>
            <person name="Fitzpatrick D.A."/>
            <person name="Frisvad J.C."/>
            <person name="Nielsen K.L."/>
        </authorList>
    </citation>
    <scope>NUCLEOTIDE SEQUENCE</scope>
    <source>
        <strain evidence="6">IBT 21472</strain>
    </source>
</reference>
<comment type="caution">
    <text evidence="6">The sequence shown here is derived from an EMBL/GenBank/DDBJ whole genome shotgun (WGS) entry which is preliminary data.</text>
</comment>
<feature type="region of interest" description="Disordered" evidence="4">
    <location>
        <begin position="342"/>
        <end position="367"/>
    </location>
</feature>
<feature type="compositionally biased region" description="Basic and acidic residues" evidence="4">
    <location>
        <begin position="110"/>
        <end position="119"/>
    </location>
</feature>
<dbReference type="AlphaFoldDB" id="A0A9W9U7F6"/>
<evidence type="ECO:0000313" key="7">
    <source>
        <dbReference type="Proteomes" id="UP001147746"/>
    </source>
</evidence>
<keyword evidence="1" id="KW-0805">Transcription regulation</keyword>
<keyword evidence="2" id="KW-0804">Transcription</keyword>
<evidence type="ECO:0000256" key="1">
    <source>
        <dbReference type="ARBA" id="ARBA00023015"/>
    </source>
</evidence>
<dbReference type="PROSITE" id="PS50048">
    <property type="entry name" value="ZN2_CY6_FUNGAL_2"/>
    <property type="match status" value="1"/>
</dbReference>
<dbReference type="EMBL" id="JAPZBO010000003">
    <property type="protein sequence ID" value="KAJ5320785.1"/>
    <property type="molecule type" value="Genomic_DNA"/>
</dbReference>
<gene>
    <name evidence="6" type="ORF">N7476_003787</name>
</gene>
<feature type="domain" description="Zn(2)-C6 fungal-type" evidence="5">
    <location>
        <begin position="192"/>
        <end position="227"/>
    </location>
</feature>
<feature type="region of interest" description="Disordered" evidence="4">
    <location>
        <begin position="61"/>
        <end position="119"/>
    </location>
</feature>
<evidence type="ECO:0000256" key="4">
    <source>
        <dbReference type="SAM" id="MobiDB-lite"/>
    </source>
</evidence>
<accession>A0A9W9U7F6</accession>
<evidence type="ECO:0000259" key="5">
    <source>
        <dbReference type="PROSITE" id="PS50048"/>
    </source>
</evidence>
<proteinExistence type="predicted"/>
<dbReference type="InterPro" id="IPR001138">
    <property type="entry name" value="Zn2Cys6_DnaBD"/>
</dbReference>
<dbReference type="Proteomes" id="UP001147746">
    <property type="component" value="Unassembled WGS sequence"/>
</dbReference>
<dbReference type="GO" id="GO:0008270">
    <property type="term" value="F:zinc ion binding"/>
    <property type="evidence" value="ECO:0007669"/>
    <property type="project" value="InterPro"/>
</dbReference>
<protein>
    <recommendedName>
        <fullName evidence="5">Zn(2)-C6 fungal-type domain-containing protein</fullName>
    </recommendedName>
</protein>
<dbReference type="GO" id="GO:0000981">
    <property type="term" value="F:DNA-binding transcription factor activity, RNA polymerase II-specific"/>
    <property type="evidence" value="ECO:0007669"/>
    <property type="project" value="InterPro"/>
</dbReference>
<feature type="compositionally biased region" description="Low complexity" evidence="4">
    <location>
        <begin position="342"/>
        <end position="353"/>
    </location>
</feature>